<gene>
    <name evidence="6" type="ORF">G3N56_16560</name>
</gene>
<dbReference type="CDD" id="cd12107">
    <property type="entry name" value="Hemerythrin"/>
    <property type="match status" value="1"/>
</dbReference>
<dbReference type="SUPFAM" id="SSF47188">
    <property type="entry name" value="Hemerythrin-like"/>
    <property type="match status" value="1"/>
</dbReference>
<comment type="similarity">
    <text evidence="1">Belongs to the hemerythrin family.</text>
</comment>
<dbReference type="Proteomes" id="UP000469724">
    <property type="component" value="Unassembled WGS sequence"/>
</dbReference>
<dbReference type="PANTHER" id="PTHR37164">
    <property type="entry name" value="BACTERIOHEMERYTHRIN"/>
    <property type="match status" value="1"/>
</dbReference>
<evidence type="ECO:0000256" key="2">
    <source>
        <dbReference type="ARBA" id="ARBA00022621"/>
    </source>
</evidence>
<dbReference type="RefSeq" id="WP_163303420.1">
    <property type="nucleotide sequence ID" value="NZ_JAAGRQ010000094.1"/>
</dbReference>
<keyword evidence="3" id="KW-0479">Metal-binding</keyword>
<dbReference type="NCBIfam" id="TIGR02481">
    <property type="entry name" value="hemeryth_dom"/>
    <property type="match status" value="1"/>
</dbReference>
<dbReference type="InterPro" id="IPR050669">
    <property type="entry name" value="Hemerythrin"/>
</dbReference>
<dbReference type="Gene3D" id="1.20.120.50">
    <property type="entry name" value="Hemerythrin-like"/>
    <property type="match status" value="1"/>
</dbReference>
<evidence type="ECO:0000256" key="3">
    <source>
        <dbReference type="ARBA" id="ARBA00022723"/>
    </source>
</evidence>
<reference evidence="6 7" key="1">
    <citation type="submission" date="2020-02" db="EMBL/GenBank/DDBJ databases">
        <title>Comparative genomics of sulfur disproportionating microorganisms.</title>
        <authorList>
            <person name="Ward L.M."/>
            <person name="Bertran E."/>
            <person name="Johnston D.T."/>
        </authorList>
    </citation>
    <scope>NUCLEOTIDE SEQUENCE [LARGE SCALE GENOMIC DNA]</scope>
    <source>
        <strain evidence="6 7">DSM 3696</strain>
    </source>
</reference>
<dbReference type="PROSITE" id="PS00550">
    <property type="entry name" value="HEMERYTHRINS"/>
    <property type="match status" value="1"/>
</dbReference>
<dbReference type="InterPro" id="IPR012312">
    <property type="entry name" value="Hemerythrin-like"/>
</dbReference>
<dbReference type="InterPro" id="IPR016131">
    <property type="entry name" value="Haemerythrin_Fe_BS"/>
</dbReference>
<dbReference type="PANTHER" id="PTHR37164:SF1">
    <property type="entry name" value="BACTERIOHEMERYTHRIN"/>
    <property type="match status" value="1"/>
</dbReference>
<keyword evidence="7" id="KW-1185">Reference proteome</keyword>
<dbReference type="EMBL" id="JAAGRQ010000094">
    <property type="protein sequence ID" value="NDY58347.1"/>
    <property type="molecule type" value="Genomic_DNA"/>
</dbReference>
<dbReference type="GO" id="GO:0005344">
    <property type="term" value="F:oxygen carrier activity"/>
    <property type="evidence" value="ECO:0007669"/>
    <property type="project" value="UniProtKB-KW"/>
</dbReference>
<evidence type="ECO:0000259" key="5">
    <source>
        <dbReference type="Pfam" id="PF01814"/>
    </source>
</evidence>
<keyword evidence="4" id="KW-0408">Iron</keyword>
<accession>A0A7K3NQI3</accession>
<dbReference type="Pfam" id="PF01814">
    <property type="entry name" value="Hemerythrin"/>
    <property type="match status" value="1"/>
</dbReference>
<evidence type="ECO:0000256" key="4">
    <source>
        <dbReference type="ARBA" id="ARBA00023004"/>
    </source>
</evidence>
<organism evidence="6 7">
    <name type="scientific">Desulfolutivibrio sulfodismutans</name>
    <dbReference type="NCBI Taxonomy" id="63561"/>
    <lineage>
        <taxon>Bacteria</taxon>
        <taxon>Pseudomonadati</taxon>
        <taxon>Thermodesulfobacteriota</taxon>
        <taxon>Desulfovibrionia</taxon>
        <taxon>Desulfovibrionales</taxon>
        <taxon>Desulfovibrionaceae</taxon>
        <taxon>Desulfolutivibrio</taxon>
    </lineage>
</organism>
<protein>
    <submittedName>
        <fullName evidence="6">Hemerythrin family protein</fullName>
    </submittedName>
</protein>
<proteinExistence type="inferred from homology"/>
<dbReference type="AlphaFoldDB" id="A0A7K3NQI3"/>
<comment type="caution">
    <text evidence="6">The sequence shown here is derived from an EMBL/GenBank/DDBJ whole genome shotgun (WGS) entry which is preliminary data.</text>
</comment>
<keyword evidence="2" id="KW-0561">Oxygen transport</keyword>
<evidence type="ECO:0000313" key="7">
    <source>
        <dbReference type="Proteomes" id="UP000469724"/>
    </source>
</evidence>
<feature type="domain" description="Hemerythrin-like" evidence="5">
    <location>
        <begin position="13"/>
        <end position="127"/>
    </location>
</feature>
<keyword evidence="2" id="KW-0813">Transport</keyword>
<sequence>MPLLEWNDDLSTHVHDIDAQHRRLVEMTNRLHDGMLREESTGFLQGILDEMGRYAVEHFGTEEGYMDAHGYPDSAAHKSEHRDFTEKVRTIAADCSGGRCALSMDILNFLCGWLVTHISGSDQKLGAFLRAHGVDAAGD</sequence>
<evidence type="ECO:0000256" key="1">
    <source>
        <dbReference type="ARBA" id="ARBA00010587"/>
    </source>
</evidence>
<dbReference type="InterPro" id="IPR035938">
    <property type="entry name" value="Hemerythrin-like_sf"/>
</dbReference>
<dbReference type="GO" id="GO:0046872">
    <property type="term" value="F:metal ion binding"/>
    <property type="evidence" value="ECO:0007669"/>
    <property type="project" value="UniProtKB-KW"/>
</dbReference>
<name>A0A7K3NQI3_9BACT</name>
<dbReference type="NCBIfam" id="NF033749">
    <property type="entry name" value="bact_hemeryth"/>
    <property type="match status" value="1"/>
</dbReference>
<dbReference type="InterPro" id="IPR012827">
    <property type="entry name" value="Hemerythrin_metal-bd"/>
</dbReference>
<evidence type="ECO:0000313" key="6">
    <source>
        <dbReference type="EMBL" id="NDY58347.1"/>
    </source>
</evidence>